<protein>
    <submittedName>
        <fullName evidence="1">Head fiber protein</fullName>
    </submittedName>
</protein>
<accession>A0A8S5QVT8</accession>
<reference evidence="1" key="1">
    <citation type="journal article" date="2021" name="Proc. Natl. Acad. Sci. U.S.A.">
        <title>A Catalog of Tens of Thousands of Viruses from Human Metagenomes Reveals Hidden Associations with Chronic Diseases.</title>
        <authorList>
            <person name="Tisza M.J."/>
            <person name="Buck C.B."/>
        </authorList>
    </citation>
    <scope>NUCLEOTIDE SEQUENCE</scope>
    <source>
        <strain evidence="1">CtB3C22</strain>
    </source>
</reference>
<organism evidence="1">
    <name type="scientific">Myoviridae sp. ctB3C22</name>
    <dbReference type="NCBI Taxonomy" id="2826629"/>
    <lineage>
        <taxon>Viruses</taxon>
        <taxon>Duplodnaviria</taxon>
        <taxon>Heunggongvirae</taxon>
        <taxon>Uroviricota</taxon>
        <taxon>Caudoviricetes</taxon>
    </lineage>
</organism>
<dbReference type="EMBL" id="BK015746">
    <property type="protein sequence ID" value="DAE23090.1"/>
    <property type="molecule type" value="Genomic_DNA"/>
</dbReference>
<sequence>MNRNFKYEAAPKPEPVYFEQIFAEKPGGGLLVGQNFNVQKSTAVAEDGSGKFVPVKAYRLVSEVKDSDTAIKIAKGSGVQKGDIIATGKKGVACTKVDTETSPDYDVVTVTLGVAIKAGVVLYQAKEASANAAVPFKTPKYVLGTAYEAGTGDQEVRLINGANIRKETANIAVEVVDLMKGIDLV</sequence>
<evidence type="ECO:0000313" key="1">
    <source>
        <dbReference type="EMBL" id="DAE23090.1"/>
    </source>
</evidence>
<proteinExistence type="predicted"/>
<name>A0A8S5QVT8_9CAUD</name>